<proteinExistence type="predicted"/>
<reference evidence="2" key="1">
    <citation type="journal article" date="2013" name="Nature">
        <title>Draft genome of the wheat A-genome progenitor Triticum urartu.</title>
        <authorList>
            <person name="Ling H.Q."/>
            <person name="Zhao S."/>
            <person name="Liu D."/>
            <person name="Wang J."/>
            <person name="Sun H."/>
            <person name="Zhang C."/>
            <person name="Fan H."/>
            <person name="Li D."/>
            <person name="Dong L."/>
            <person name="Tao Y."/>
            <person name="Gao C."/>
            <person name="Wu H."/>
            <person name="Li Y."/>
            <person name="Cui Y."/>
            <person name="Guo X."/>
            <person name="Zheng S."/>
            <person name="Wang B."/>
            <person name="Yu K."/>
            <person name="Liang Q."/>
            <person name="Yang W."/>
            <person name="Lou X."/>
            <person name="Chen J."/>
            <person name="Feng M."/>
            <person name="Jian J."/>
            <person name="Zhang X."/>
            <person name="Luo G."/>
            <person name="Jiang Y."/>
            <person name="Liu J."/>
            <person name="Wang Z."/>
            <person name="Sha Y."/>
            <person name="Zhang B."/>
            <person name="Wu H."/>
            <person name="Tang D."/>
            <person name="Shen Q."/>
            <person name="Xue P."/>
            <person name="Zou S."/>
            <person name="Wang X."/>
            <person name="Liu X."/>
            <person name="Wang F."/>
            <person name="Yang Y."/>
            <person name="An X."/>
            <person name="Dong Z."/>
            <person name="Zhang K."/>
            <person name="Zhang X."/>
            <person name="Luo M.C."/>
            <person name="Dvorak J."/>
            <person name="Tong Y."/>
            <person name="Wang J."/>
            <person name="Yang H."/>
            <person name="Li Z."/>
            <person name="Wang D."/>
            <person name="Zhang A."/>
            <person name="Wang J."/>
        </authorList>
    </citation>
    <scope>NUCLEOTIDE SEQUENCE</scope>
    <source>
        <strain evidence="2">cv. G1812</strain>
    </source>
</reference>
<organism evidence="1 2">
    <name type="scientific">Triticum urartu</name>
    <name type="common">Red wild einkorn</name>
    <name type="synonym">Crithodium urartu</name>
    <dbReference type="NCBI Taxonomy" id="4572"/>
    <lineage>
        <taxon>Eukaryota</taxon>
        <taxon>Viridiplantae</taxon>
        <taxon>Streptophyta</taxon>
        <taxon>Embryophyta</taxon>
        <taxon>Tracheophyta</taxon>
        <taxon>Spermatophyta</taxon>
        <taxon>Magnoliopsida</taxon>
        <taxon>Liliopsida</taxon>
        <taxon>Poales</taxon>
        <taxon>Poaceae</taxon>
        <taxon>BOP clade</taxon>
        <taxon>Pooideae</taxon>
        <taxon>Triticodae</taxon>
        <taxon>Triticeae</taxon>
        <taxon>Triticinae</taxon>
        <taxon>Triticum</taxon>
    </lineage>
</organism>
<dbReference type="AlphaFoldDB" id="A0A8R7P0I0"/>
<sequence length="44" mass="5025">MSAGAPQNEDILCRSTNLGKRVDYGAPRATVELNHKKFYRFIKQ</sequence>
<evidence type="ECO:0000313" key="1">
    <source>
        <dbReference type="EnsemblPlants" id="TuG1812G0100001549.01.T01"/>
    </source>
</evidence>
<accession>A0A8R7P0I0</accession>
<reference evidence="1" key="2">
    <citation type="submission" date="2018-03" db="EMBL/GenBank/DDBJ databases">
        <title>The Triticum urartu genome reveals the dynamic nature of wheat genome evolution.</title>
        <authorList>
            <person name="Ling H."/>
            <person name="Ma B."/>
            <person name="Shi X."/>
            <person name="Liu H."/>
            <person name="Dong L."/>
            <person name="Sun H."/>
            <person name="Cao Y."/>
            <person name="Gao Q."/>
            <person name="Zheng S."/>
            <person name="Li Y."/>
            <person name="Yu Y."/>
            <person name="Du H."/>
            <person name="Qi M."/>
            <person name="Li Y."/>
            <person name="Yu H."/>
            <person name="Cui Y."/>
            <person name="Wang N."/>
            <person name="Chen C."/>
            <person name="Wu H."/>
            <person name="Zhao Y."/>
            <person name="Zhang J."/>
            <person name="Li Y."/>
            <person name="Zhou W."/>
            <person name="Zhang B."/>
            <person name="Hu W."/>
            <person name="Eijk M."/>
            <person name="Tang J."/>
            <person name="Witsenboer H."/>
            <person name="Zhao S."/>
            <person name="Li Z."/>
            <person name="Zhang A."/>
            <person name="Wang D."/>
            <person name="Liang C."/>
        </authorList>
    </citation>
    <scope>NUCLEOTIDE SEQUENCE [LARGE SCALE GENOMIC DNA]</scope>
    <source>
        <strain evidence="1">cv. G1812</strain>
    </source>
</reference>
<name>A0A8R7P0I0_TRIUA</name>
<dbReference type="Gramene" id="TuG1812G0100001549.01.T01">
    <property type="protein sequence ID" value="TuG1812G0100001549.01.T01"/>
    <property type="gene ID" value="TuG1812G0100001549.01"/>
</dbReference>
<protein>
    <submittedName>
        <fullName evidence="1">Uncharacterized protein</fullName>
    </submittedName>
</protein>
<keyword evidence="2" id="KW-1185">Reference proteome</keyword>
<evidence type="ECO:0000313" key="2">
    <source>
        <dbReference type="Proteomes" id="UP000015106"/>
    </source>
</evidence>
<reference evidence="1" key="3">
    <citation type="submission" date="2022-06" db="UniProtKB">
        <authorList>
            <consortium name="EnsemblPlants"/>
        </authorList>
    </citation>
    <scope>IDENTIFICATION</scope>
</reference>
<dbReference type="Proteomes" id="UP000015106">
    <property type="component" value="Chromosome 1"/>
</dbReference>
<dbReference type="EnsemblPlants" id="TuG1812G0100001549.01.T01">
    <property type="protein sequence ID" value="TuG1812G0100001549.01.T01"/>
    <property type="gene ID" value="TuG1812G0100001549.01"/>
</dbReference>